<dbReference type="Gene3D" id="3.20.20.80">
    <property type="entry name" value="Glycosidases"/>
    <property type="match status" value="1"/>
</dbReference>
<dbReference type="PROSITE" id="PS51910">
    <property type="entry name" value="GH18_2"/>
    <property type="match status" value="1"/>
</dbReference>
<gene>
    <name evidence="3" type="ORF">D3P08_09045</name>
</gene>
<dbReference type="InterPro" id="IPR017853">
    <property type="entry name" value="GH"/>
</dbReference>
<reference evidence="3 4" key="1">
    <citation type="submission" date="2018-09" db="EMBL/GenBank/DDBJ databases">
        <title>Paenibacillus aracenensis nov. sp. isolated from a cave in southern Spain.</title>
        <authorList>
            <person name="Jurado V."/>
            <person name="Gutierrez-Patricio S."/>
            <person name="Gonzalez-Pimentel J.L."/>
            <person name="Miller A.Z."/>
            <person name="Laiz L."/>
            <person name="Saiz-Jimenez C."/>
        </authorList>
    </citation>
    <scope>NUCLEOTIDE SEQUENCE [LARGE SCALE GENOMIC DNA]</scope>
    <source>
        <strain evidence="3 4">DSM 22867</strain>
    </source>
</reference>
<dbReference type="GO" id="GO:0005975">
    <property type="term" value="P:carbohydrate metabolic process"/>
    <property type="evidence" value="ECO:0007669"/>
    <property type="project" value="InterPro"/>
</dbReference>
<dbReference type="AlphaFoldDB" id="A0A3A1UZN2"/>
<keyword evidence="3" id="KW-0378">Hydrolase</keyword>
<dbReference type="EMBL" id="QXQA01000004">
    <property type="protein sequence ID" value="RIX53734.1"/>
    <property type="molecule type" value="Genomic_DNA"/>
</dbReference>
<dbReference type="OrthoDB" id="9775889at2"/>
<dbReference type="SMART" id="SM00636">
    <property type="entry name" value="Glyco_18"/>
    <property type="match status" value="1"/>
</dbReference>
<protein>
    <submittedName>
        <fullName evidence="3">Glycoside hydrolase</fullName>
    </submittedName>
</protein>
<dbReference type="PANTHER" id="PTHR46066">
    <property type="entry name" value="CHITINASE DOMAIN-CONTAINING PROTEIN 1 FAMILY MEMBER"/>
    <property type="match status" value="1"/>
</dbReference>
<dbReference type="Proteomes" id="UP000266482">
    <property type="component" value="Unassembled WGS sequence"/>
</dbReference>
<feature type="signal peptide" evidence="1">
    <location>
        <begin position="1"/>
        <end position="19"/>
    </location>
</feature>
<feature type="chain" id="PRO_5017418153" evidence="1">
    <location>
        <begin position="20"/>
        <end position="634"/>
    </location>
</feature>
<organism evidence="3 4">
    <name type="scientific">Paenibacillus nanensis</name>
    <dbReference type="NCBI Taxonomy" id="393251"/>
    <lineage>
        <taxon>Bacteria</taxon>
        <taxon>Bacillati</taxon>
        <taxon>Bacillota</taxon>
        <taxon>Bacilli</taxon>
        <taxon>Bacillales</taxon>
        <taxon>Paenibacillaceae</taxon>
        <taxon>Paenibacillus</taxon>
    </lineage>
</organism>
<comment type="caution">
    <text evidence="3">The sequence shown here is derived from an EMBL/GenBank/DDBJ whole genome shotgun (WGS) entry which is preliminary data.</text>
</comment>
<sequence length="634" mass="71086">MALAAIILFLQAVMAPAQATTIAAASGMTKYRVYQNDKALKEFAKEADAIRYAKSYNYSHVETISGRKWVWDNFPRYKVYQNGSSSSKWEFRAYEQALALAKTMKNAHIRDMEGLGWTFETYANYRLYQGEITLPNWEFQSLEEAKKEAKKWGKVHVIDVNTNAWVWDNYTAAQISEKKKAQAVYQLVIDGEPIPDSKPYAFLKDAINVSNAIAGSQVVHTAKNKIVHSNVPSYEVYQSGRFIRSYIGLDDAVKYAKTLLNAEVLKDGKSLWSSYPYFEVYQSDRKIKSFQKLSSAMAYAQYYANITIRTIDGRALWSNIKSLQFLGWNGSSSSATILGHVAGTQGLDIDSPTWFELTSADGAMKDTSDPEVVKTLKAQGIQVMPLVHNGFDRELTTAFLKDGAAQTKFINALVNKASALGVYGINLDFEEVAAADRTAFTAFVQKLTTAAHAKKLKVSIDLLRGDASWNHRTAYDHAAIGAIVDTVIIMAYDEHWKGSKEPGSVGGLQWVEEGVKQYLDYGIPRSKLMLGIPFYVREWRIDADGKLVDNRAILMKDLPGLIAGTNAAKTFDPESGQYKYSYKKDGYTHVFWAENDDTVLKRIAIAKKYDLAGIAAWRLGYEDAELWTKMLRAK</sequence>
<keyword evidence="1" id="KW-0732">Signal</keyword>
<dbReference type="Pfam" id="PF00704">
    <property type="entry name" value="Glyco_hydro_18"/>
    <property type="match status" value="1"/>
</dbReference>
<dbReference type="InterPro" id="IPR029070">
    <property type="entry name" value="Chitinase_insertion_sf"/>
</dbReference>
<evidence type="ECO:0000313" key="3">
    <source>
        <dbReference type="EMBL" id="RIX53734.1"/>
    </source>
</evidence>
<name>A0A3A1UZN2_9BACL</name>
<evidence type="ECO:0000256" key="1">
    <source>
        <dbReference type="SAM" id="SignalP"/>
    </source>
</evidence>
<evidence type="ECO:0000313" key="4">
    <source>
        <dbReference type="Proteomes" id="UP000266482"/>
    </source>
</evidence>
<dbReference type="InterPro" id="IPR001223">
    <property type="entry name" value="Glyco_hydro18_cat"/>
</dbReference>
<dbReference type="SUPFAM" id="SSF51445">
    <property type="entry name" value="(Trans)glycosidases"/>
    <property type="match status" value="1"/>
</dbReference>
<dbReference type="Gene3D" id="3.10.50.10">
    <property type="match status" value="1"/>
</dbReference>
<dbReference type="InterPro" id="IPR011583">
    <property type="entry name" value="Chitinase_II/V-like_cat"/>
</dbReference>
<dbReference type="GO" id="GO:0016787">
    <property type="term" value="F:hydrolase activity"/>
    <property type="evidence" value="ECO:0007669"/>
    <property type="project" value="UniProtKB-KW"/>
</dbReference>
<dbReference type="GO" id="GO:0008061">
    <property type="term" value="F:chitin binding"/>
    <property type="evidence" value="ECO:0007669"/>
    <property type="project" value="InterPro"/>
</dbReference>
<evidence type="ECO:0000259" key="2">
    <source>
        <dbReference type="PROSITE" id="PS51910"/>
    </source>
</evidence>
<feature type="domain" description="GH18" evidence="2">
    <location>
        <begin position="320"/>
        <end position="634"/>
    </location>
</feature>
<keyword evidence="4" id="KW-1185">Reference proteome</keyword>
<accession>A0A3A1UZN2</accession>
<proteinExistence type="predicted"/>
<dbReference type="PANTHER" id="PTHR46066:SF2">
    <property type="entry name" value="CHITINASE DOMAIN-CONTAINING PROTEIN 1"/>
    <property type="match status" value="1"/>
</dbReference>